<dbReference type="AlphaFoldDB" id="G9I6H8"/>
<reference evidence="1" key="2">
    <citation type="submission" date="2011-08" db="EMBL/GenBank/DDBJ databases">
        <authorList>
            <person name="Jackson A.P."/>
        </authorList>
    </citation>
    <scope>NUCLEOTIDE SEQUENCE</scope>
</reference>
<dbReference type="Pfam" id="PF07101">
    <property type="entry name" value="DUF1363"/>
    <property type="match status" value="1"/>
</dbReference>
<reference evidence="1" key="1">
    <citation type="journal article" date="2010" name="PLoS Negl. Trop. Dis.">
        <title>The genome sequence of Trypanosoma brucei gambiense, causative agent of chronic human african trypanosomiasis.</title>
        <authorList>
            <person name="Jackson A.P."/>
            <person name="Sanders M."/>
            <person name="Berry A."/>
            <person name="McQuillan J."/>
            <person name="Aslett M.A."/>
            <person name="Quail M.A."/>
            <person name="Chukualim B."/>
            <person name="Capewell P."/>
            <person name="MacLeod A."/>
            <person name="Melville S.E."/>
            <person name="Gibson W."/>
            <person name="Barry J.D."/>
            <person name="Berriman M."/>
            <person name="Hertz-Fowler C."/>
        </authorList>
    </citation>
    <scope>NUCLEOTIDE SEQUENCE</scope>
</reference>
<evidence type="ECO:0000313" key="1">
    <source>
        <dbReference type="EMBL" id="AEX08453.1"/>
    </source>
</evidence>
<organism evidence="1">
    <name type="scientific">Trypanosoma brucei gambiense</name>
    <dbReference type="NCBI Taxonomy" id="31285"/>
    <lineage>
        <taxon>Eukaryota</taxon>
        <taxon>Discoba</taxon>
        <taxon>Euglenozoa</taxon>
        <taxon>Kinetoplastea</taxon>
        <taxon>Metakinetoplastina</taxon>
        <taxon>Trypanosomatida</taxon>
        <taxon>Trypanosomatidae</taxon>
        <taxon>Trypanosoma</taxon>
    </lineage>
</organism>
<proteinExistence type="predicted"/>
<sequence length="80" mass="8639">MSPDSNIDIGCGAGNTMDATFRSCTLYTSYYYFSTTYDLKAREPQSNNTNSDPIRFLCTCAKKVTGAWTEGANADSASAV</sequence>
<dbReference type="EMBL" id="JN580072">
    <property type="protein sequence ID" value="AEX08453.1"/>
    <property type="molecule type" value="Genomic_DNA"/>
</dbReference>
<gene>
    <name evidence="1" type="ORF">TbgBES05</name>
</gene>
<accession>G9I6H8</accession>
<dbReference type="InterPro" id="IPR009795">
    <property type="entry name" value="DUF1363"/>
</dbReference>
<name>G9I6H8_TRYBG</name>
<protein>
    <submittedName>
        <fullName evidence="1">Uncharacterized protein</fullName>
    </submittedName>
</protein>